<dbReference type="AlphaFoldDB" id="A3IKM4"/>
<dbReference type="PANTHER" id="PTHR45947">
    <property type="entry name" value="SULFOQUINOVOSYL TRANSFERASE SQD2"/>
    <property type="match status" value="1"/>
</dbReference>
<comment type="caution">
    <text evidence="2">The sequence shown here is derived from an EMBL/GenBank/DDBJ whole genome shotgun (WGS) entry which is preliminary data.</text>
</comment>
<protein>
    <submittedName>
        <fullName evidence="2">Glycosyl transferase, group 1</fullName>
    </submittedName>
</protein>
<dbReference type="Proteomes" id="UP000003781">
    <property type="component" value="Unassembled WGS sequence"/>
</dbReference>
<feature type="domain" description="Glycosyl transferase family 1" evidence="1">
    <location>
        <begin position="191"/>
        <end position="365"/>
    </location>
</feature>
<keyword evidence="2" id="KW-0808">Transferase</keyword>
<dbReference type="Gene3D" id="3.40.50.2000">
    <property type="entry name" value="Glycogen Phosphorylase B"/>
    <property type="match status" value="2"/>
</dbReference>
<dbReference type="Pfam" id="PF00534">
    <property type="entry name" value="Glycos_transf_1"/>
    <property type="match status" value="1"/>
</dbReference>
<gene>
    <name evidence="2" type="ORF">CY0110_21642</name>
</gene>
<accession>A3IKM4</accession>
<keyword evidence="3" id="KW-1185">Reference proteome</keyword>
<reference evidence="2 3" key="1">
    <citation type="submission" date="2007-03" db="EMBL/GenBank/DDBJ databases">
        <authorList>
            <person name="Stal L."/>
            <person name="Ferriera S."/>
            <person name="Johnson J."/>
            <person name="Kravitz S."/>
            <person name="Beeson K."/>
            <person name="Sutton G."/>
            <person name="Rogers Y.-H."/>
            <person name="Friedman R."/>
            <person name="Frazier M."/>
            <person name="Venter J.C."/>
        </authorList>
    </citation>
    <scope>NUCLEOTIDE SEQUENCE [LARGE SCALE GENOMIC DNA]</scope>
    <source>
        <strain evidence="2 3">CCY0110</strain>
    </source>
</reference>
<dbReference type="CDD" id="cd03801">
    <property type="entry name" value="GT4_PimA-like"/>
    <property type="match status" value="1"/>
</dbReference>
<dbReference type="OrthoDB" id="9806653at2"/>
<proteinExistence type="predicted"/>
<dbReference type="PANTHER" id="PTHR45947:SF3">
    <property type="entry name" value="SULFOQUINOVOSYL TRANSFERASE SQD2"/>
    <property type="match status" value="1"/>
</dbReference>
<dbReference type="GO" id="GO:0016758">
    <property type="term" value="F:hexosyltransferase activity"/>
    <property type="evidence" value="ECO:0007669"/>
    <property type="project" value="TreeGrafter"/>
</dbReference>
<dbReference type="InterPro" id="IPR001296">
    <property type="entry name" value="Glyco_trans_1"/>
</dbReference>
<evidence type="ECO:0000313" key="2">
    <source>
        <dbReference type="EMBL" id="EAZ92743.1"/>
    </source>
</evidence>
<dbReference type="InterPro" id="IPR050194">
    <property type="entry name" value="Glycosyltransferase_grp1"/>
</dbReference>
<evidence type="ECO:0000259" key="1">
    <source>
        <dbReference type="Pfam" id="PF00534"/>
    </source>
</evidence>
<dbReference type="RefSeq" id="WP_008273886.1">
    <property type="nucleotide sequence ID" value="NZ_AAXW01000004.1"/>
</dbReference>
<dbReference type="SUPFAM" id="SSF53756">
    <property type="entry name" value="UDP-Glycosyltransferase/glycogen phosphorylase"/>
    <property type="match status" value="1"/>
</dbReference>
<name>A3IKM4_9CHRO</name>
<organism evidence="2 3">
    <name type="scientific">Crocosphaera chwakensis CCY0110</name>
    <dbReference type="NCBI Taxonomy" id="391612"/>
    <lineage>
        <taxon>Bacteria</taxon>
        <taxon>Bacillati</taxon>
        <taxon>Cyanobacteriota</taxon>
        <taxon>Cyanophyceae</taxon>
        <taxon>Oscillatoriophycideae</taxon>
        <taxon>Chroococcales</taxon>
        <taxon>Aphanothecaceae</taxon>
        <taxon>Crocosphaera</taxon>
        <taxon>Crocosphaera chwakensis</taxon>
    </lineage>
</organism>
<dbReference type="eggNOG" id="COG0438">
    <property type="taxonomic scope" value="Bacteria"/>
</dbReference>
<sequence>MKILVVSHTYIVDLNCEKFKTLAQLDPKIEVIIVVPKKWKPGGVQNKIMETQPRVEGNFKVIPIYNFSQNNQGLLTFGTDIIKLLNKFKPDIIQVEQGVKSFAYAQLITLNKWLNLKAKNVFFTWWNLPYESKFPISYLEQYNLRNSHGLVAGNQDAADILRDHGYDKAVEVMPQLGVDEVLFSPKKQPDLATKLGIKKEDFVIGFVGRFVKEKGILTLLQAVKSLQKKTWKLLLLGRGELKNQIIEESKKIGIKDKLMIIESVAHDQVPQYINLMNVLVLPSETTYQFKTLTAVGWKEQFGHVLIEAMACKVPVIGSDSGEIPNVINDAGLIFPEGDSIELKNCLNQLMLDPALTDKLAEKGYRRVLENYTNKALAEKTLKFYQSISDISKINK</sequence>
<dbReference type="NCBIfam" id="NF038298">
    <property type="entry name" value="EPS_HpsO"/>
    <property type="match status" value="1"/>
</dbReference>
<dbReference type="EMBL" id="AAXW01000004">
    <property type="protein sequence ID" value="EAZ92743.1"/>
    <property type="molecule type" value="Genomic_DNA"/>
</dbReference>
<evidence type="ECO:0000313" key="3">
    <source>
        <dbReference type="Proteomes" id="UP000003781"/>
    </source>
</evidence>